<sequence>MASATPYKIFDTVLRRKKALSPHLMRVTLSLRKYLIKECGIAKQSLNLMGYWRYNKVGG</sequence>
<dbReference type="Proteomes" id="UP000026739">
    <property type="component" value="Unassembled WGS sequence"/>
</dbReference>
<comment type="caution">
    <text evidence="1">The sequence shown here is derived from an EMBL/GenBank/DDBJ whole genome shotgun (WGS) entry which is preliminary data.</text>
</comment>
<accession>A0A059KU29</accession>
<proteinExistence type="predicted"/>
<name>A0A059KU29_9PSED</name>
<evidence type="ECO:0000313" key="1">
    <source>
        <dbReference type="EMBL" id="KDD65516.1"/>
    </source>
</evidence>
<dbReference type="EMBL" id="AZQQ01000109">
    <property type="protein sequence ID" value="KDD65516.1"/>
    <property type="molecule type" value="Genomic_DNA"/>
</dbReference>
<protein>
    <submittedName>
        <fullName evidence="1">Uncharacterized protein</fullName>
    </submittedName>
</protein>
<dbReference type="Gene3D" id="3.40.50.80">
    <property type="entry name" value="Nucleotide-binding domain of ferredoxin-NADP reductase (FNR) module"/>
    <property type="match status" value="1"/>
</dbReference>
<dbReference type="InterPro" id="IPR039261">
    <property type="entry name" value="FNR_nucleotide-bd"/>
</dbReference>
<dbReference type="AlphaFoldDB" id="A0A059KU29"/>
<gene>
    <name evidence="1" type="ORF">V466_29425</name>
</gene>
<reference evidence="1 2" key="1">
    <citation type="submission" date="2013-12" db="EMBL/GenBank/DDBJ databases">
        <authorList>
            <person name="Formusa P.A."/>
            <person name="Habash M."/>
            <person name="Lee H."/>
            <person name="Trevors J.T."/>
        </authorList>
    </citation>
    <scope>NUCLEOTIDE SEQUENCE [LARGE SCALE GENOMIC DNA]</scope>
    <source>
        <strain evidence="1 2">PD30</strain>
    </source>
</reference>
<organism evidence="1 2">
    <name type="scientific">Pseudomonas mandelii PD30</name>
    <dbReference type="NCBI Taxonomy" id="1419583"/>
    <lineage>
        <taxon>Bacteria</taxon>
        <taxon>Pseudomonadati</taxon>
        <taxon>Pseudomonadota</taxon>
        <taxon>Gammaproteobacteria</taxon>
        <taxon>Pseudomonadales</taxon>
        <taxon>Pseudomonadaceae</taxon>
        <taxon>Pseudomonas</taxon>
    </lineage>
</organism>
<evidence type="ECO:0000313" key="2">
    <source>
        <dbReference type="Proteomes" id="UP000026739"/>
    </source>
</evidence>